<dbReference type="AlphaFoldDB" id="A7I1D5"/>
<dbReference type="InterPro" id="IPR012549">
    <property type="entry name" value="EptA-like_N"/>
</dbReference>
<dbReference type="KEGG" id="cha:CHAB381_0749"/>
<dbReference type="Proteomes" id="UP000002407">
    <property type="component" value="Chromosome"/>
</dbReference>
<dbReference type="HOGENOM" id="CLU_2128881_0_0_7"/>
<dbReference type="GO" id="GO:0016020">
    <property type="term" value="C:membrane"/>
    <property type="evidence" value="ECO:0007669"/>
    <property type="project" value="InterPro"/>
</dbReference>
<gene>
    <name evidence="3" type="ordered locus">CHAB381_0749</name>
</gene>
<dbReference type="EMBL" id="CP000776">
    <property type="protein sequence ID" value="ABS51382.1"/>
    <property type="molecule type" value="Genomic_DNA"/>
</dbReference>
<keyword evidence="1" id="KW-0472">Membrane</keyword>
<dbReference type="Pfam" id="PF08019">
    <property type="entry name" value="EptA_B_N"/>
    <property type="match status" value="1"/>
</dbReference>
<feature type="domain" description="Phosphoethanolamine transferase N-terminal" evidence="2">
    <location>
        <begin position="27"/>
        <end position="95"/>
    </location>
</feature>
<accession>A7I1D5</accession>
<evidence type="ECO:0000256" key="1">
    <source>
        <dbReference type="SAM" id="Phobius"/>
    </source>
</evidence>
<proteinExistence type="predicted"/>
<evidence type="ECO:0000313" key="3">
    <source>
        <dbReference type="EMBL" id="ABS51382.1"/>
    </source>
</evidence>
<protein>
    <submittedName>
        <fullName evidence="3">Putative sulfatase</fullName>
    </submittedName>
</protein>
<dbReference type="RefSeq" id="WP_012108614.1">
    <property type="nucleotide sequence ID" value="NC_009714.1"/>
</dbReference>
<sequence>MTITVLNFSFFNYIYQNSNFIFTTKIFIVFFTILLFVFNPFLTKILAILLLFCGTVCVYFMQSYNIVIDEIIVASVINTDFTEIKSFLNFKIVLFKFIKILTQINTKFMQKIL</sequence>
<reference evidence="4" key="1">
    <citation type="submission" date="2007-07" db="EMBL/GenBank/DDBJ databases">
        <title>Complete genome sequence of Campylobacter hominis ATCC BAA-381, a commensal isolated from the human gastrointestinal tract.</title>
        <authorList>
            <person name="Fouts D.E."/>
            <person name="Mongodin E.F."/>
            <person name="Puiu D."/>
            <person name="Sebastian Y."/>
            <person name="Miller W.G."/>
            <person name="Mandrell R.E."/>
            <person name="Nelson K.E."/>
        </authorList>
    </citation>
    <scope>NUCLEOTIDE SEQUENCE [LARGE SCALE GENOMIC DNA]</scope>
    <source>
        <strain evidence="4">ATCC BAA-381 / LMG 19568 / NCTC 13146 / CH001A</strain>
    </source>
</reference>
<keyword evidence="1" id="KW-0812">Transmembrane</keyword>
<keyword evidence="4" id="KW-1185">Reference proteome</keyword>
<name>A7I1D5_CAMHC</name>
<evidence type="ECO:0000313" key="4">
    <source>
        <dbReference type="Proteomes" id="UP000002407"/>
    </source>
</evidence>
<keyword evidence="1" id="KW-1133">Transmembrane helix</keyword>
<organism evidence="3 4">
    <name type="scientific">Campylobacter hominis (strain ATCC BAA-381 / DSM 21671 / CCUG 45161 / LMG 19568 / NCTC 13146 / CH001A)</name>
    <dbReference type="NCBI Taxonomy" id="360107"/>
    <lineage>
        <taxon>Bacteria</taxon>
        <taxon>Pseudomonadati</taxon>
        <taxon>Campylobacterota</taxon>
        <taxon>Epsilonproteobacteria</taxon>
        <taxon>Campylobacterales</taxon>
        <taxon>Campylobacteraceae</taxon>
        <taxon>Campylobacter</taxon>
    </lineage>
</organism>
<feature type="transmembrane region" description="Helical" evidence="1">
    <location>
        <begin position="45"/>
        <end position="62"/>
    </location>
</feature>
<feature type="transmembrane region" description="Helical" evidence="1">
    <location>
        <begin position="20"/>
        <end position="38"/>
    </location>
</feature>
<evidence type="ECO:0000259" key="2">
    <source>
        <dbReference type="Pfam" id="PF08019"/>
    </source>
</evidence>